<gene>
    <name evidence="2" type="ORF">A3Q56_06090</name>
</gene>
<reference evidence="2 3" key="1">
    <citation type="submission" date="2016-04" db="EMBL/GenBank/DDBJ databases">
        <title>The genome of Intoshia linei affirms orthonectids as highly simplified spiralians.</title>
        <authorList>
            <person name="Mikhailov K.V."/>
            <person name="Slusarev G.S."/>
            <person name="Nikitin M.A."/>
            <person name="Logacheva M.D."/>
            <person name="Penin A."/>
            <person name="Aleoshin V."/>
            <person name="Panchin Y.V."/>
        </authorList>
    </citation>
    <scope>NUCLEOTIDE SEQUENCE [LARGE SCALE GENOMIC DNA]</scope>
    <source>
        <strain evidence="2">Intl2013</strain>
        <tissue evidence="2">Whole animal</tissue>
    </source>
</reference>
<dbReference type="EMBL" id="LWCA01001006">
    <property type="protein sequence ID" value="OAF66199.1"/>
    <property type="molecule type" value="Genomic_DNA"/>
</dbReference>
<name>A0A177AW42_9BILA</name>
<organism evidence="2 3">
    <name type="scientific">Intoshia linei</name>
    <dbReference type="NCBI Taxonomy" id="1819745"/>
    <lineage>
        <taxon>Eukaryota</taxon>
        <taxon>Metazoa</taxon>
        <taxon>Spiralia</taxon>
        <taxon>Lophotrochozoa</taxon>
        <taxon>Mesozoa</taxon>
        <taxon>Orthonectida</taxon>
        <taxon>Rhopaluridae</taxon>
        <taxon>Intoshia</taxon>
    </lineage>
</organism>
<evidence type="ECO:0000313" key="3">
    <source>
        <dbReference type="Proteomes" id="UP000078046"/>
    </source>
</evidence>
<keyword evidence="3" id="KW-1185">Reference proteome</keyword>
<feature type="compositionally biased region" description="Polar residues" evidence="1">
    <location>
        <begin position="123"/>
        <end position="132"/>
    </location>
</feature>
<protein>
    <submittedName>
        <fullName evidence="2">Uncharacterized protein</fullName>
    </submittedName>
</protein>
<dbReference type="AlphaFoldDB" id="A0A177AW42"/>
<comment type="caution">
    <text evidence="2">The sequence shown here is derived from an EMBL/GenBank/DDBJ whole genome shotgun (WGS) entry which is preliminary data.</text>
</comment>
<proteinExistence type="predicted"/>
<dbReference type="Proteomes" id="UP000078046">
    <property type="component" value="Unassembled WGS sequence"/>
</dbReference>
<feature type="region of interest" description="Disordered" evidence="1">
    <location>
        <begin position="103"/>
        <end position="139"/>
    </location>
</feature>
<accession>A0A177AW42</accession>
<sequence length="337" mass="38654">MNIQNSKKYKRSNEIFAILGLTKKKLIDMAVSNDASMLRSLLLTQLYTRLVYEYKVEMYHEEAVAENFHDVIQQLNVISARNRACAFDEVYTIKRECECKFDSGSYTSESETDSSDESDDQSANENTYSGFSKYSDCGHVDPESEYSDVNILEAEDSDTSDEKITDVFTERKSTEIVKSQPRIIKLKVKNSSTIQISINQTVQINVKPQEPRGVLLQSYVNKSINDSDSEDGKDEAEYDSQSECNFYYHSILNKLFQKFSSEKSFSNVNVGRQKTPSHVFLVSYLRFPSVFQFFEPESITTTLDQFSGFPVGNTTEISEQEGWIEVRTKKNRRNSLK</sequence>
<evidence type="ECO:0000313" key="2">
    <source>
        <dbReference type="EMBL" id="OAF66199.1"/>
    </source>
</evidence>
<feature type="compositionally biased region" description="Acidic residues" evidence="1">
    <location>
        <begin position="110"/>
        <end position="122"/>
    </location>
</feature>
<evidence type="ECO:0000256" key="1">
    <source>
        <dbReference type="SAM" id="MobiDB-lite"/>
    </source>
</evidence>